<name>A0AAN6ERH9_EXODE</name>
<sequence length="109" mass="11860">MEACQGNGPDAKSQHYDVTTTLAVTCWQLEHHTRSHGVSLDPRLFFQCCAFTFGKSDERGVKGVVFLSGDTSLRSLGSWTKLSLRGSTCGEPVHAGRFIYPTLQAHSGS</sequence>
<dbReference type="Proteomes" id="UP001161757">
    <property type="component" value="Unassembled WGS sequence"/>
</dbReference>
<dbReference type="EMBL" id="JAJGCB010000011">
    <property type="protein sequence ID" value="KAJ8990305.1"/>
    <property type="molecule type" value="Genomic_DNA"/>
</dbReference>
<dbReference type="AlphaFoldDB" id="A0AAN6ERH9"/>
<protein>
    <submittedName>
        <fullName evidence="1">Uncharacterized protein</fullName>
    </submittedName>
</protein>
<reference evidence="1" key="1">
    <citation type="submission" date="2023-01" db="EMBL/GenBank/DDBJ databases">
        <title>Exophiala dermititidis isolated from Cystic Fibrosis Patient.</title>
        <authorList>
            <person name="Kurbessoian T."/>
            <person name="Crocker A."/>
            <person name="Murante D."/>
            <person name="Hogan D.A."/>
            <person name="Stajich J.E."/>
        </authorList>
    </citation>
    <scope>NUCLEOTIDE SEQUENCE</scope>
    <source>
        <strain evidence="1">Ex8</strain>
    </source>
</reference>
<accession>A0AAN6ERH9</accession>
<organism evidence="1 2">
    <name type="scientific">Exophiala dermatitidis</name>
    <name type="common">Black yeast-like fungus</name>
    <name type="synonym">Wangiella dermatitidis</name>
    <dbReference type="NCBI Taxonomy" id="5970"/>
    <lineage>
        <taxon>Eukaryota</taxon>
        <taxon>Fungi</taxon>
        <taxon>Dikarya</taxon>
        <taxon>Ascomycota</taxon>
        <taxon>Pezizomycotina</taxon>
        <taxon>Eurotiomycetes</taxon>
        <taxon>Chaetothyriomycetidae</taxon>
        <taxon>Chaetothyriales</taxon>
        <taxon>Herpotrichiellaceae</taxon>
        <taxon>Exophiala</taxon>
    </lineage>
</organism>
<evidence type="ECO:0000313" key="2">
    <source>
        <dbReference type="Proteomes" id="UP001161757"/>
    </source>
</evidence>
<proteinExistence type="predicted"/>
<evidence type="ECO:0000313" key="1">
    <source>
        <dbReference type="EMBL" id="KAJ8990305.1"/>
    </source>
</evidence>
<gene>
    <name evidence="1" type="ORF">HRR80_005791</name>
</gene>
<comment type="caution">
    <text evidence="1">The sequence shown here is derived from an EMBL/GenBank/DDBJ whole genome shotgun (WGS) entry which is preliminary data.</text>
</comment>